<protein>
    <submittedName>
        <fullName evidence="1">Uncharacterized protein</fullName>
    </submittedName>
</protein>
<sequence length="106" mass="12051">MYDGIEIRSAIIDYYAPVLSEGAVSRGGPLDVRLYPDRGRCPHEDHVPGIYCAVPALGSVLHALRDYDGERRIGTRVEIYPRARRHENGQHDRQNEKSVLRLAFHI</sequence>
<organism evidence="1">
    <name type="scientific">bioreactor metagenome</name>
    <dbReference type="NCBI Taxonomy" id="1076179"/>
    <lineage>
        <taxon>unclassified sequences</taxon>
        <taxon>metagenomes</taxon>
        <taxon>ecological metagenomes</taxon>
    </lineage>
</organism>
<proteinExistence type="predicted"/>
<reference evidence="1" key="1">
    <citation type="submission" date="2019-08" db="EMBL/GenBank/DDBJ databases">
        <authorList>
            <person name="Kucharzyk K."/>
            <person name="Murdoch R.W."/>
            <person name="Higgins S."/>
            <person name="Loffler F."/>
        </authorList>
    </citation>
    <scope>NUCLEOTIDE SEQUENCE</scope>
</reference>
<dbReference type="AlphaFoldDB" id="A0A645IGU2"/>
<evidence type="ECO:0000313" key="1">
    <source>
        <dbReference type="EMBL" id="MPN50528.1"/>
    </source>
</evidence>
<comment type="caution">
    <text evidence="1">The sequence shown here is derived from an EMBL/GenBank/DDBJ whole genome shotgun (WGS) entry which is preliminary data.</text>
</comment>
<dbReference type="EMBL" id="VSSQ01114799">
    <property type="protein sequence ID" value="MPN50528.1"/>
    <property type="molecule type" value="Genomic_DNA"/>
</dbReference>
<gene>
    <name evidence="1" type="ORF">SDC9_198155</name>
</gene>
<name>A0A645IGU2_9ZZZZ</name>
<accession>A0A645IGU2</accession>